<feature type="domain" description="Transposase IS200-like" evidence="1">
    <location>
        <begin position="22"/>
        <end position="171"/>
    </location>
</feature>
<dbReference type="InterPro" id="IPR036515">
    <property type="entry name" value="Transposase_17_sf"/>
</dbReference>
<reference evidence="2 3" key="1">
    <citation type="submission" date="2022-04" db="EMBL/GenBank/DDBJ databases">
        <title>Hymenobacter sp. isolated from the air.</title>
        <authorList>
            <person name="Won M."/>
            <person name="Lee C.-M."/>
            <person name="Woen H.-Y."/>
            <person name="Kwon S.-W."/>
        </authorList>
    </citation>
    <scope>NUCLEOTIDE SEQUENCE [LARGE SCALE GENOMIC DNA]</scope>
    <source>
        <strain evidence="3">5516 S-25</strain>
    </source>
</reference>
<dbReference type="PANTHER" id="PTHR36966:SF1">
    <property type="entry name" value="REP-ASSOCIATED TYROSINE TRANSPOSASE"/>
    <property type="match status" value="1"/>
</dbReference>
<protein>
    <recommendedName>
        <fullName evidence="1">Transposase IS200-like domain-containing protein</fullName>
    </recommendedName>
</protein>
<dbReference type="InterPro" id="IPR002686">
    <property type="entry name" value="Transposase_17"/>
</dbReference>
<dbReference type="InterPro" id="IPR052715">
    <property type="entry name" value="RAYT_transposase"/>
</dbReference>
<organism evidence="2 3">
    <name type="scientific">Hymenobacter sublimis</name>
    <dbReference type="NCBI Taxonomy" id="2933777"/>
    <lineage>
        <taxon>Bacteria</taxon>
        <taxon>Pseudomonadati</taxon>
        <taxon>Bacteroidota</taxon>
        <taxon>Cytophagia</taxon>
        <taxon>Cytophagales</taxon>
        <taxon>Hymenobacteraceae</taxon>
        <taxon>Hymenobacter</taxon>
    </lineage>
</organism>
<proteinExistence type="predicted"/>
<name>A0ABY4JED6_9BACT</name>
<gene>
    <name evidence="2" type="ORF">MWH26_08630</name>
</gene>
<evidence type="ECO:0000313" key="3">
    <source>
        <dbReference type="Proteomes" id="UP000829647"/>
    </source>
</evidence>
<evidence type="ECO:0000259" key="1">
    <source>
        <dbReference type="SMART" id="SM01321"/>
    </source>
</evidence>
<dbReference type="SMART" id="SM01321">
    <property type="entry name" value="Y1_Tnp"/>
    <property type="match status" value="1"/>
</dbReference>
<sequence>MADLYQDKYRIPSTRLPGYDYGQSGAHFVTICTKDRQPYFGSIEAPGGNWDAAFLRPSVLGEKVRKCWAAIPQFAPFVHLDAFILMPDHMHGILLLDKDEPVGPGTSLQPSGNRFGPQSQNLASVLRGFKSAVTTYARYHNLEFQWQTRFHDRVIRSSVELEKIRNYIITNPGRWEKELDNGQGLYR</sequence>
<dbReference type="Gene3D" id="3.30.70.1290">
    <property type="entry name" value="Transposase IS200-like"/>
    <property type="match status" value="1"/>
</dbReference>
<accession>A0ABY4JED6</accession>
<dbReference type="EMBL" id="CP095848">
    <property type="protein sequence ID" value="UPL50955.1"/>
    <property type="molecule type" value="Genomic_DNA"/>
</dbReference>
<dbReference type="Proteomes" id="UP000829647">
    <property type="component" value="Chromosome"/>
</dbReference>
<evidence type="ECO:0000313" key="2">
    <source>
        <dbReference type="EMBL" id="UPL50955.1"/>
    </source>
</evidence>
<keyword evidence="3" id="KW-1185">Reference proteome</keyword>
<dbReference type="RefSeq" id="WP_247976880.1">
    <property type="nucleotide sequence ID" value="NZ_CP095848.1"/>
</dbReference>
<dbReference type="PANTHER" id="PTHR36966">
    <property type="entry name" value="REP-ASSOCIATED TYROSINE TRANSPOSASE"/>
    <property type="match status" value="1"/>
</dbReference>
<dbReference type="SUPFAM" id="SSF143422">
    <property type="entry name" value="Transposase IS200-like"/>
    <property type="match status" value="1"/>
</dbReference>